<name>A0A7I8IIL6_SPIIN</name>
<evidence type="ECO:0000313" key="2">
    <source>
        <dbReference type="EMBL" id="CAA6674120.1"/>
    </source>
</evidence>
<dbReference type="EMBL" id="CACRZD030000079">
    <property type="protein sequence ID" value="CAA6674120.1"/>
    <property type="molecule type" value="Genomic_DNA"/>
</dbReference>
<proteinExistence type="predicted"/>
<dbReference type="EMBL" id="CACRZD030000003">
    <property type="protein sequence ID" value="CAA6657189.1"/>
    <property type="molecule type" value="Genomic_DNA"/>
</dbReference>
<dbReference type="EMBL" id="LR743590">
    <property type="protein sequence ID" value="CAA2617491.1"/>
    <property type="molecule type" value="Genomic_DNA"/>
</dbReference>
<keyword evidence="3" id="KW-1185">Reference proteome</keyword>
<dbReference type="Proteomes" id="UP001189122">
    <property type="component" value="Unassembled WGS sequence"/>
</dbReference>
<protein>
    <submittedName>
        <fullName evidence="1">Uncharacterized protein</fullName>
    </submittedName>
</protein>
<accession>A0A7I8IIL6</accession>
<dbReference type="AlphaFoldDB" id="A0A7I8IIL6"/>
<gene>
    <name evidence="1" type="ORF">SI7747_03003657</name>
    <name evidence="2" type="ORF">SI7747_UN020478</name>
</gene>
<reference evidence="1 3" key="1">
    <citation type="submission" date="2019-12" db="EMBL/GenBank/DDBJ databases">
        <authorList>
            <person name="Scholz U."/>
            <person name="Mascher M."/>
            <person name="Fiebig A."/>
        </authorList>
    </citation>
    <scope>NUCLEOTIDE SEQUENCE</scope>
</reference>
<organism evidence="1">
    <name type="scientific">Spirodela intermedia</name>
    <name type="common">Intermediate duckweed</name>
    <dbReference type="NCBI Taxonomy" id="51605"/>
    <lineage>
        <taxon>Eukaryota</taxon>
        <taxon>Viridiplantae</taxon>
        <taxon>Streptophyta</taxon>
        <taxon>Embryophyta</taxon>
        <taxon>Tracheophyta</taxon>
        <taxon>Spermatophyta</taxon>
        <taxon>Magnoliopsida</taxon>
        <taxon>Liliopsida</taxon>
        <taxon>Araceae</taxon>
        <taxon>Lemnoideae</taxon>
        <taxon>Spirodela</taxon>
    </lineage>
</organism>
<evidence type="ECO:0000313" key="3">
    <source>
        <dbReference type="Proteomes" id="UP001189122"/>
    </source>
</evidence>
<sequence length="215" mass="25203">MRKLEVGEQRRGVHEVRNSEEKEWRAEANKVHQKIDQLCDRLFHHSKQNQHKNNQIQHQHQQNIHKLEKEIGKLVITNPRREVGQLPSQPTSNPRNQSIFAVQQALTSQHFENVKAVTTLRNRKVIKDRFEGSVDTYPILNPKDDYDSLFLDGEGQLRHKKKSFMIKEGVVLGHILDDALWAYRTAYKTPLGASPFKLIYCKVCHLLVKMEHRVY</sequence>
<evidence type="ECO:0000313" key="1">
    <source>
        <dbReference type="EMBL" id="CAA2617491.1"/>
    </source>
</evidence>